<dbReference type="PANTHER" id="PTHR45528">
    <property type="entry name" value="SENSOR HISTIDINE KINASE CPXA"/>
    <property type="match status" value="1"/>
</dbReference>
<keyword evidence="14" id="KW-1185">Reference proteome</keyword>
<dbReference type="InterPro" id="IPR003594">
    <property type="entry name" value="HATPase_dom"/>
</dbReference>
<feature type="transmembrane region" description="Helical" evidence="11">
    <location>
        <begin position="63"/>
        <end position="84"/>
    </location>
</feature>
<dbReference type="EC" id="2.7.13.3" evidence="3"/>
<feature type="domain" description="Histidine kinase" evidence="12">
    <location>
        <begin position="149"/>
        <end position="364"/>
    </location>
</feature>
<keyword evidence="6 11" id="KW-0812">Transmembrane</keyword>
<evidence type="ECO:0000256" key="4">
    <source>
        <dbReference type="ARBA" id="ARBA00022553"/>
    </source>
</evidence>
<dbReference type="GO" id="GO:0005886">
    <property type="term" value="C:plasma membrane"/>
    <property type="evidence" value="ECO:0007669"/>
    <property type="project" value="TreeGrafter"/>
</dbReference>
<comment type="catalytic activity">
    <reaction evidence="1">
        <text>ATP + protein L-histidine = ADP + protein N-phospho-L-histidine.</text>
        <dbReference type="EC" id="2.7.13.3"/>
    </reaction>
</comment>
<evidence type="ECO:0000256" key="9">
    <source>
        <dbReference type="ARBA" id="ARBA00023012"/>
    </source>
</evidence>
<dbReference type="SUPFAM" id="SSF55874">
    <property type="entry name" value="ATPase domain of HSP90 chaperone/DNA topoisomerase II/histidine kinase"/>
    <property type="match status" value="1"/>
</dbReference>
<keyword evidence="10 11" id="KW-0472">Membrane</keyword>
<dbReference type="PROSITE" id="PS50109">
    <property type="entry name" value="HIS_KIN"/>
    <property type="match status" value="1"/>
</dbReference>
<feature type="transmembrane region" description="Helical" evidence="11">
    <location>
        <begin position="12"/>
        <end position="35"/>
    </location>
</feature>
<dbReference type="PANTHER" id="PTHR45528:SF8">
    <property type="entry name" value="HISTIDINE KINASE"/>
    <property type="match status" value="1"/>
</dbReference>
<keyword evidence="5" id="KW-0808">Transferase</keyword>
<dbReference type="InterPro" id="IPR036097">
    <property type="entry name" value="HisK_dim/P_sf"/>
</dbReference>
<dbReference type="SUPFAM" id="SSF47384">
    <property type="entry name" value="Homodimeric domain of signal transducing histidine kinase"/>
    <property type="match status" value="1"/>
</dbReference>
<dbReference type="EMBL" id="AP019695">
    <property type="protein sequence ID" value="BBK22223.1"/>
    <property type="molecule type" value="Genomic_DNA"/>
</dbReference>
<keyword evidence="9" id="KW-0902">Two-component regulatory system</keyword>
<evidence type="ECO:0000259" key="12">
    <source>
        <dbReference type="PROSITE" id="PS50109"/>
    </source>
</evidence>
<proteinExistence type="predicted"/>
<name>A0A6N4THF7_9FIRM</name>
<comment type="subcellular location">
    <subcellularLocation>
        <location evidence="2">Membrane</location>
        <topology evidence="2">Multi-pass membrane protein</topology>
    </subcellularLocation>
</comment>
<dbReference type="InterPro" id="IPR036890">
    <property type="entry name" value="HATPase_C_sf"/>
</dbReference>
<dbReference type="AlphaFoldDB" id="A0A6N4THF7"/>
<evidence type="ECO:0000313" key="13">
    <source>
        <dbReference type="EMBL" id="BBK22223.1"/>
    </source>
</evidence>
<evidence type="ECO:0000256" key="8">
    <source>
        <dbReference type="ARBA" id="ARBA00022989"/>
    </source>
</evidence>
<evidence type="ECO:0000256" key="6">
    <source>
        <dbReference type="ARBA" id="ARBA00022692"/>
    </source>
</evidence>
<evidence type="ECO:0000256" key="11">
    <source>
        <dbReference type="SAM" id="Phobius"/>
    </source>
</evidence>
<dbReference type="InterPro" id="IPR050398">
    <property type="entry name" value="HssS/ArlS-like"/>
</dbReference>
<evidence type="ECO:0000256" key="3">
    <source>
        <dbReference type="ARBA" id="ARBA00012438"/>
    </source>
</evidence>
<dbReference type="InterPro" id="IPR005467">
    <property type="entry name" value="His_kinase_dom"/>
</dbReference>
<evidence type="ECO:0000256" key="1">
    <source>
        <dbReference type="ARBA" id="ARBA00000085"/>
    </source>
</evidence>
<reference evidence="14" key="1">
    <citation type="submission" date="2019-05" db="EMBL/GenBank/DDBJ databases">
        <title>Complete genome sequencing of Absiella argi strain JCM 30884.</title>
        <authorList>
            <person name="Sakamoto M."/>
            <person name="Murakami T."/>
            <person name="Mori H."/>
        </authorList>
    </citation>
    <scope>NUCLEOTIDE SEQUENCE [LARGE SCALE GENOMIC DNA]</scope>
    <source>
        <strain evidence="14">JCM 30884</strain>
    </source>
</reference>
<dbReference type="GO" id="GO:0000155">
    <property type="term" value="F:phosphorelay sensor kinase activity"/>
    <property type="evidence" value="ECO:0007669"/>
    <property type="project" value="InterPro"/>
</dbReference>
<keyword evidence="8 11" id="KW-1133">Transmembrane helix</keyword>
<dbReference type="Pfam" id="PF02518">
    <property type="entry name" value="HATPase_c"/>
    <property type="match status" value="1"/>
</dbReference>
<dbReference type="Gene3D" id="1.10.287.130">
    <property type="match status" value="1"/>
</dbReference>
<organism evidence="13 14">
    <name type="scientific">Amedibacterium intestinale</name>
    <dbReference type="NCBI Taxonomy" id="2583452"/>
    <lineage>
        <taxon>Bacteria</taxon>
        <taxon>Bacillati</taxon>
        <taxon>Bacillota</taxon>
        <taxon>Erysipelotrichia</taxon>
        <taxon>Erysipelotrichales</taxon>
        <taxon>Erysipelotrichaceae</taxon>
        <taxon>Amedibacterium</taxon>
    </lineage>
</organism>
<dbReference type="Gene3D" id="3.30.565.10">
    <property type="entry name" value="Histidine kinase-like ATPase, C-terminal domain"/>
    <property type="match status" value="1"/>
</dbReference>
<evidence type="ECO:0000256" key="7">
    <source>
        <dbReference type="ARBA" id="ARBA00022777"/>
    </source>
</evidence>
<accession>A0A6N4THF7</accession>
<dbReference type="Proteomes" id="UP000464754">
    <property type="component" value="Chromosome"/>
</dbReference>
<protein>
    <recommendedName>
        <fullName evidence="3">histidine kinase</fullName>
        <ecNumber evidence="3">2.7.13.3</ecNumber>
    </recommendedName>
</protein>
<keyword evidence="4" id="KW-0597">Phosphoprotein</keyword>
<dbReference type="RefSeq" id="WP_118277831.1">
    <property type="nucleotide sequence ID" value="NZ_AP019695.1"/>
</dbReference>
<evidence type="ECO:0000256" key="10">
    <source>
        <dbReference type="ARBA" id="ARBA00023136"/>
    </source>
</evidence>
<dbReference type="CDD" id="cd00082">
    <property type="entry name" value="HisKA"/>
    <property type="match status" value="1"/>
</dbReference>
<dbReference type="SMART" id="SM00387">
    <property type="entry name" value="HATPase_c"/>
    <property type="match status" value="1"/>
</dbReference>
<gene>
    <name evidence="13" type="primary">vanS</name>
    <name evidence="13" type="ORF">Aargi30884_11260</name>
</gene>
<evidence type="ECO:0000256" key="2">
    <source>
        <dbReference type="ARBA" id="ARBA00004141"/>
    </source>
</evidence>
<dbReference type="InterPro" id="IPR003661">
    <property type="entry name" value="HisK_dim/P_dom"/>
</dbReference>
<dbReference type="KEGG" id="aarg:Aargi30884_11260"/>
<evidence type="ECO:0000256" key="5">
    <source>
        <dbReference type="ARBA" id="ARBA00022679"/>
    </source>
</evidence>
<keyword evidence="7 13" id="KW-0418">Kinase</keyword>
<sequence length="371" mass="43772">MKQKYFRSLQKQLFLKYIMIIVALCIGGALCLYLFDNVLNGIIIDFLRVLLINTDPFKMFRNIFSVFLPVLIIITGFLLVYFLCKDLSKYMRYLMEGIDDVMLKKRNQLSLPKEMKQTENILRGLAEEYSFYEKGAKEDEEKKKDLIYLLAQDIKMPLSNIEMYLDFIQKEKGISEELRKDFIRQVLFKSMDLEDMINEFFDITRFNLQYAKWNPETMYLDRMMEQVLDEAYTMIEEKNIRLAYSCSVSCPIYADSEKIARAMRDLIRNLIELGKEGSTLHVELKQSKKTYEICLDIDAFHLNSYQIAHIFHNYYRLEDMKQTNSKHVLGLGVAKAIMDMHKGFVRASSIGEHIRFYVVLPVTEESKKKDV</sequence>
<evidence type="ECO:0000313" key="14">
    <source>
        <dbReference type="Proteomes" id="UP000464754"/>
    </source>
</evidence>